<name>A0A9X6SRP8_BACCE</name>
<keyword evidence="9 12" id="KW-0456">Lyase</keyword>
<dbReference type="Pfam" id="PF00701">
    <property type="entry name" value="DHDPS"/>
    <property type="match status" value="1"/>
</dbReference>
<dbReference type="InterPro" id="IPR020625">
    <property type="entry name" value="Schiff_base-form_aldolases_AS"/>
</dbReference>
<evidence type="ECO:0000256" key="6">
    <source>
        <dbReference type="ARBA" id="ARBA00022605"/>
    </source>
</evidence>
<evidence type="ECO:0000256" key="7">
    <source>
        <dbReference type="ARBA" id="ARBA00022915"/>
    </source>
</evidence>
<feature type="site" description="Part of a proton relay during catalysis" evidence="12">
    <location>
        <position position="46"/>
    </location>
</feature>
<proteinExistence type="inferred from homology"/>
<organism evidence="16 17">
    <name type="scientific">Bacillus cereus</name>
    <dbReference type="NCBI Taxonomy" id="1396"/>
    <lineage>
        <taxon>Bacteria</taxon>
        <taxon>Bacillati</taxon>
        <taxon>Bacillota</taxon>
        <taxon>Bacilli</taxon>
        <taxon>Bacillales</taxon>
        <taxon>Bacillaceae</taxon>
        <taxon>Bacillus</taxon>
        <taxon>Bacillus cereus group</taxon>
    </lineage>
</organism>
<feature type="binding site" evidence="12 15">
    <location>
        <position position="206"/>
    </location>
    <ligand>
        <name>pyruvate</name>
        <dbReference type="ChEBI" id="CHEBI:15361"/>
    </ligand>
</feature>
<dbReference type="PROSITE" id="PS00665">
    <property type="entry name" value="DHDPS_1"/>
    <property type="match status" value="1"/>
</dbReference>
<evidence type="ECO:0000256" key="3">
    <source>
        <dbReference type="ARBA" id="ARBA00007592"/>
    </source>
</evidence>
<evidence type="ECO:0000256" key="12">
    <source>
        <dbReference type="HAMAP-Rule" id="MF_00418"/>
    </source>
</evidence>
<feature type="site" description="Part of a proton relay during catalysis" evidence="12">
    <location>
        <position position="110"/>
    </location>
</feature>
<keyword evidence="7 12" id="KW-0220">Diaminopimelate biosynthesis</keyword>
<protein>
    <recommendedName>
        <fullName evidence="4 12">4-hydroxy-tetrahydrodipicolinate synthase</fullName>
        <shortName evidence="12">HTPA synthase</shortName>
        <ecNumber evidence="4 12">4.3.3.7</ecNumber>
    </recommendedName>
</protein>
<evidence type="ECO:0000256" key="4">
    <source>
        <dbReference type="ARBA" id="ARBA00012086"/>
    </source>
</evidence>
<keyword evidence="10 12" id="KW-0704">Schiff base</keyword>
<evidence type="ECO:0000313" key="16">
    <source>
        <dbReference type="EMBL" id="PDZ93914.1"/>
    </source>
</evidence>
<dbReference type="GO" id="GO:0019877">
    <property type="term" value="P:diaminopimelate biosynthetic process"/>
    <property type="evidence" value="ECO:0007669"/>
    <property type="project" value="UniProtKB-UniRule"/>
</dbReference>
<comment type="catalytic activity">
    <reaction evidence="11 12">
        <text>L-aspartate 4-semialdehyde + pyruvate = (2S,4S)-4-hydroxy-2,3,4,5-tetrahydrodipicolinate + H2O + H(+)</text>
        <dbReference type="Rhea" id="RHEA:34171"/>
        <dbReference type="ChEBI" id="CHEBI:15361"/>
        <dbReference type="ChEBI" id="CHEBI:15377"/>
        <dbReference type="ChEBI" id="CHEBI:15378"/>
        <dbReference type="ChEBI" id="CHEBI:67139"/>
        <dbReference type="ChEBI" id="CHEBI:537519"/>
        <dbReference type="EC" id="4.3.3.7"/>
    </reaction>
</comment>
<dbReference type="Proteomes" id="UP000219922">
    <property type="component" value="Unassembled WGS sequence"/>
</dbReference>
<dbReference type="InterPro" id="IPR020624">
    <property type="entry name" value="Schiff_base-form_aldolases_CS"/>
</dbReference>
<evidence type="ECO:0000256" key="9">
    <source>
        <dbReference type="ARBA" id="ARBA00023239"/>
    </source>
</evidence>
<keyword evidence="5 12" id="KW-0963">Cytoplasm</keyword>
<reference evidence="16 17" key="1">
    <citation type="submission" date="2017-09" db="EMBL/GenBank/DDBJ databases">
        <title>Large-scale bioinformatics analysis of Bacillus genomes uncovers conserved roles of natural products in bacterial physiology.</title>
        <authorList>
            <consortium name="Agbiome Team Llc"/>
            <person name="Bleich R.M."/>
            <person name="Grubbs K.J."/>
            <person name="Santa Maria K.C."/>
            <person name="Allen S.E."/>
            <person name="Farag S."/>
            <person name="Shank E.A."/>
            <person name="Bowers A."/>
        </authorList>
    </citation>
    <scope>NUCLEOTIDE SEQUENCE [LARGE SCALE GENOMIC DNA]</scope>
    <source>
        <strain evidence="16 17">AFS092789</strain>
    </source>
</reference>
<feature type="active site" description="Schiff-base intermediate with substrate" evidence="12 14">
    <location>
        <position position="164"/>
    </location>
</feature>
<evidence type="ECO:0000256" key="2">
    <source>
        <dbReference type="ARBA" id="ARBA00005120"/>
    </source>
</evidence>
<evidence type="ECO:0000313" key="17">
    <source>
        <dbReference type="Proteomes" id="UP000219922"/>
    </source>
</evidence>
<dbReference type="InterPro" id="IPR005263">
    <property type="entry name" value="DapA"/>
</dbReference>
<dbReference type="Gene3D" id="3.20.20.70">
    <property type="entry name" value="Aldolase class I"/>
    <property type="match status" value="1"/>
</dbReference>
<evidence type="ECO:0000256" key="8">
    <source>
        <dbReference type="ARBA" id="ARBA00023154"/>
    </source>
</evidence>
<comment type="caution">
    <text evidence="16">The sequence shown here is derived from an EMBL/GenBank/DDBJ whole genome shotgun (WGS) entry which is preliminary data.</text>
</comment>
<dbReference type="GO" id="GO:0009089">
    <property type="term" value="P:lysine biosynthetic process via diaminopimelate"/>
    <property type="evidence" value="ECO:0007669"/>
    <property type="project" value="UniProtKB-UniRule"/>
</dbReference>
<sequence>MINFGRIQTAMITPFNEDLEIDFNAVSRLVEHLIATGTDSIVVGGTTGESPTLTHEEKLMLFHHVKNVAGERVLVIANVGSNNTKDSIAFAKEVENQGKADGIMLVNPYYNKPSKEGLYQHFKAIAASTKLPIMLYNIPGRTAVNTPAETIIELAKIPNIVAVKESSGDLSQIATIIEHTPKDFHVYSGDDNLTLPILAVGGYGVVSVASHIIGNEMRDMIDEFFNGKVDAAANLHRKMLPIFEGIFFTTNPVPIKSILRKSGFNVGSVRLPLVDVSVEEEHKIQNLMQQIQSLQASK</sequence>
<evidence type="ECO:0000256" key="10">
    <source>
        <dbReference type="ARBA" id="ARBA00023270"/>
    </source>
</evidence>
<dbReference type="GO" id="GO:0005829">
    <property type="term" value="C:cytosol"/>
    <property type="evidence" value="ECO:0007669"/>
    <property type="project" value="TreeGrafter"/>
</dbReference>
<dbReference type="CDD" id="cd00950">
    <property type="entry name" value="DHDPS"/>
    <property type="match status" value="1"/>
</dbReference>
<gene>
    <name evidence="12" type="primary">dapA</name>
    <name evidence="16" type="ORF">CON36_36670</name>
</gene>
<evidence type="ECO:0000256" key="5">
    <source>
        <dbReference type="ARBA" id="ARBA00022490"/>
    </source>
</evidence>
<dbReference type="InterPro" id="IPR013785">
    <property type="entry name" value="Aldolase_TIM"/>
</dbReference>
<dbReference type="EC" id="4.3.3.7" evidence="4 12"/>
<evidence type="ECO:0000256" key="1">
    <source>
        <dbReference type="ARBA" id="ARBA00003294"/>
    </source>
</evidence>
<feature type="binding site" evidence="12 15">
    <location>
        <position position="47"/>
    </location>
    <ligand>
        <name>pyruvate</name>
        <dbReference type="ChEBI" id="CHEBI:15361"/>
    </ligand>
</feature>
<dbReference type="InterPro" id="IPR002220">
    <property type="entry name" value="DapA-like"/>
</dbReference>
<evidence type="ECO:0000256" key="14">
    <source>
        <dbReference type="PIRSR" id="PIRSR001365-1"/>
    </source>
</evidence>
<dbReference type="NCBIfam" id="TIGR00674">
    <property type="entry name" value="dapA"/>
    <property type="match status" value="1"/>
</dbReference>
<evidence type="ECO:0000256" key="15">
    <source>
        <dbReference type="PIRSR" id="PIRSR001365-2"/>
    </source>
</evidence>
<comment type="pathway">
    <text evidence="2 12">Amino-acid biosynthesis; L-lysine biosynthesis via DAP pathway; (S)-tetrahydrodipicolinate from L-aspartate: step 3/4.</text>
</comment>
<keyword evidence="8 12" id="KW-0457">Lysine biosynthesis</keyword>
<dbReference type="PRINTS" id="PR00146">
    <property type="entry name" value="DHPICSNTHASE"/>
</dbReference>
<evidence type="ECO:0000256" key="11">
    <source>
        <dbReference type="ARBA" id="ARBA00047836"/>
    </source>
</evidence>
<dbReference type="GO" id="GO:0008840">
    <property type="term" value="F:4-hydroxy-tetrahydrodipicolinate synthase activity"/>
    <property type="evidence" value="ECO:0007669"/>
    <property type="project" value="UniProtKB-UniRule"/>
</dbReference>
<dbReference type="SMART" id="SM01130">
    <property type="entry name" value="DHDPS"/>
    <property type="match status" value="1"/>
</dbReference>
<dbReference type="PANTHER" id="PTHR12128">
    <property type="entry name" value="DIHYDRODIPICOLINATE SYNTHASE"/>
    <property type="match status" value="1"/>
</dbReference>
<dbReference type="PIRSF" id="PIRSF001365">
    <property type="entry name" value="DHDPS"/>
    <property type="match status" value="1"/>
</dbReference>
<evidence type="ECO:0000256" key="13">
    <source>
        <dbReference type="PIRNR" id="PIRNR001365"/>
    </source>
</evidence>
<comment type="caution">
    <text evidence="12">Was originally thought to be a dihydrodipicolinate synthase (DHDPS), catalyzing the condensation of (S)-aspartate-beta-semialdehyde [(S)-ASA] and pyruvate to dihydrodipicolinate (DHDP). However, it was shown in E.coli that the product of the enzymatic reaction is not dihydrodipicolinate but in fact (4S)-4-hydroxy-2,3,4,5-tetrahydro-(2S)-dipicolinic acid (HTPA), and that the consecutive dehydration reaction leading to DHDP is not spontaneous but catalyzed by DapB.</text>
</comment>
<dbReference type="HAMAP" id="MF_00418">
    <property type="entry name" value="DapA"/>
    <property type="match status" value="1"/>
</dbReference>
<accession>A0A9X6SRP8</accession>
<comment type="function">
    <text evidence="1 12">Catalyzes the condensation of (S)-aspartate-beta-semialdehyde [(S)-ASA] and pyruvate to 4-hydroxy-tetrahydrodipicolinate (HTPA).</text>
</comment>
<dbReference type="SUPFAM" id="SSF51569">
    <property type="entry name" value="Aldolase"/>
    <property type="match status" value="1"/>
</dbReference>
<dbReference type="PROSITE" id="PS00666">
    <property type="entry name" value="DHDPS_2"/>
    <property type="match status" value="1"/>
</dbReference>
<comment type="subcellular location">
    <subcellularLocation>
        <location evidence="12">Cytoplasm</location>
    </subcellularLocation>
</comment>
<feature type="active site" description="Proton donor/acceptor" evidence="12 14">
    <location>
        <position position="136"/>
    </location>
</feature>
<comment type="subunit">
    <text evidence="12">Homotetramer; dimer of dimers.</text>
</comment>
<dbReference type="PANTHER" id="PTHR12128:SF66">
    <property type="entry name" value="4-HYDROXY-2-OXOGLUTARATE ALDOLASE, MITOCHONDRIAL"/>
    <property type="match status" value="1"/>
</dbReference>
<comment type="similarity">
    <text evidence="3 12 13">Belongs to the DapA family.</text>
</comment>
<dbReference type="EMBL" id="NVMX01000324">
    <property type="protein sequence ID" value="PDZ93914.1"/>
    <property type="molecule type" value="Genomic_DNA"/>
</dbReference>
<dbReference type="AlphaFoldDB" id="A0A9X6SRP8"/>
<keyword evidence="6 12" id="KW-0028">Amino-acid biosynthesis</keyword>